<dbReference type="Proteomes" id="UP000237423">
    <property type="component" value="Unassembled WGS sequence"/>
</dbReference>
<protein>
    <submittedName>
        <fullName evidence="6">Tn3 family transposase</fullName>
    </submittedName>
</protein>
<dbReference type="InterPro" id="IPR002513">
    <property type="entry name" value="Tn3_Tnp_DDE_dom"/>
</dbReference>
<evidence type="ECO:0000256" key="2">
    <source>
        <dbReference type="ARBA" id="ARBA00022578"/>
    </source>
</evidence>
<proteinExistence type="inferred from homology"/>
<evidence type="ECO:0000259" key="5">
    <source>
        <dbReference type="PROSITE" id="PS50819"/>
    </source>
</evidence>
<evidence type="ECO:0000313" key="7">
    <source>
        <dbReference type="Proteomes" id="UP000237423"/>
    </source>
</evidence>
<keyword evidence="4" id="KW-0233">DNA recombination</keyword>
<organism evidence="6 7">
    <name type="scientific">Methylovulum psychrotolerans</name>
    <dbReference type="NCBI Taxonomy" id="1704499"/>
    <lineage>
        <taxon>Bacteria</taxon>
        <taxon>Pseudomonadati</taxon>
        <taxon>Pseudomonadota</taxon>
        <taxon>Gammaproteobacteria</taxon>
        <taxon>Methylococcales</taxon>
        <taxon>Methylococcaceae</taxon>
        <taxon>Methylovulum</taxon>
    </lineage>
</organism>
<feature type="domain" description="DOD-type homing endonuclease" evidence="5">
    <location>
        <begin position="137"/>
        <end position="248"/>
    </location>
</feature>
<dbReference type="InterPro" id="IPR025296">
    <property type="entry name" value="DUF4158"/>
</dbReference>
<evidence type="ECO:0000256" key="3">
    <source>
        <dbReference type="ARBA" id="ARBA00023125"/>
    </source>
</evidence>
<dbReference type="GO" id="GO:0004519">
    <property type="term" value="F:endonuclease activity"/>
    <property type="evidence" value="ECO:0007669"/>
    <property type="project" value="InterPro"/>
</dbReference>
<keyword evidence="3" id="KW-0238">DNA-binding</keyword>
<dbReference type="GO" id="GO:0003677">
    <property type="term" value="F:DNA binding"/>
    <property type="evidence" value="ECO:0007669"/>
    <property type="project" value="UniProtKB-KW"/>
</dbReference>
<comment type="caution">
    <text evidence="6">The sequence shown here is derived from an EMBL/GenBank/DDBJ whole genome shotgun (WGS) entry which is preliminary data.</text>
</comment>
<evidence type="ECO:0000256" key="1">
    <source>
        <dbReference type="ARBA" id="ARBA00009402"/>
    </source>
</evidence>
<dbReference type="InterPro" id="IPR004042">
    <property type="entry name" value="Intein_endonuc_central"/>
</dbReference>
<dbReference type="GO" id="GO:0004803">
    <property type="term" value="F:transposase activity"/>
    <property type="evidence" value="ECO:0007669"/>
    <property type="project" value="InterPro"/>
</dbReference>
<dbReference type="PROSITE" id="PS50819">
    <property type="entry name" value="INTEIN_ENDONUCLEASE"/>
    <property type="match status" value="1"/>
</dbReference>
<name>A0A2S5CFP2_9GAMM</name>
<dbReference type="Pfam" id="PF01526">
    <property type="entry name" value="DDE_Tnp_Tn3"/>
    <property type="match status" value="1"/>
</dbReference>
<dbReference type="Pfam" id="PF13700">
    <property type="entry name" value="DUF4158"/>
    <property type="match status" value="1"/>
</dbReference>
<reference evidence="6 7" key="1">
    <citation type="submission" date="2017-11" db="EMBL/GenBank/DDBJ databases">
        <title>Draft Genome Sequence of Methylobacter psychrotolerans Sph1T, an Obligate Methanotroph from Low-Temperature Environments.</title>
        <authorList>
            <person name="Oshkin I.Y."/>
            <person name="Miroshnikov K."/>
            <person name="Belova S.E."/>
            <person name="Korzhenkov A."/>
            <person name="Toshchakov S.V."/>
            <person name="Dedysh S.N."/>
        </authorList>
    </citation>
    <scope>NUCLEOTIDE SEQUENCE [LARGE SCALE GENOMIC DNA]</scope>
    <source>
        <strain evidence="6 7">Sph1</strain>
    </source>
</reference>
<dbReference type="EMBL" id="PGFZ01000042">
    <property type="protein sequence ID" value="POZ49621.1"/>
    <property type="molecule type" value="Genomic_DNA"/>
</dbReference>
<dbReference type="AlphaFoldDB" id="A0A2S5CFP2"/>
<accession>A0A2S5CFP2</accession>
<evidence type="ECO:0000256" key="4">
    <source>
        <dbReference type="ARBA" id="ARBA00023172"/>
    </source>
</evidence>
<comment type="similarity">
    <text evidence="1">Belongs to the transposase 7 family.</text>
</comment>
<dbReference type="NCBIfam" id="NF033527">
    <property type="entry name" value="transpos_Tn3"/>
    <property type="match status" value="1"/>
</dbReference>
<dbReference type="InterPro" id="IPR047653">
    <property type="entry name" value="Tn3-like_transpos"/>
</dbReference>
<sequence length="1021" mass="117348">MARLTVLTQEEIDALYAIPILDDEERACLFALEADDRAILDTYGNDTACKVNYILQLGYCRATHNFFTFSIQKVKPDADFIMCQYFPDEPFPKKQLSKNLHYRNRREVMDKVGLKDADATFLENLANEEKALAKRHVLSRFIMEGLLSYCQQLNVIRPAYSSLQDRVSAALLAERKRLANKLYTDADKALRSQLDGLLENDGLFYNLTLLKKDQKNFSATEIKISVAKQQLVMGIYGKSKLLMPKLGISEQNIIYYANLAEFYTIQKLRRLADKNLVRLYLLCYAHRRLLKINDHLVSSLIQKMGKYADDADEYQRSKIELTDSVDKQLRQQAYQVMAINIDDRIRDDQVRAMAFEVIPHADYQQFLKAFKKPNFDRDFFRWEYYGQLALTIKRNIRPLFKVLEFSCSNDELTKAVLFLKKHLDGEKPFRDYVHQEVPMNFFPKNLKKHLTYKAQVDGQQKAVKKVNGDRYECMVYHQLKNGIANSTVFIKDSHCYRALEDELIDLSHWTQHKPDILRQLNLPFLSMDSVELLGKLETSVQAKYALVNQHILNGENTGLKIQKDKQGGLVKWTLPYVRLDDGMNNPFYEKLRVSSIGDILKFSADATGFMKAFSHLQPKYAKLSPDPEAVYACIIANATGIETKKMKEISDVKGNDLDRANKNHIRYQTLCAANHVVMNHTAKLPIFAEYNLSDYGVHDSVDGQKFATKYHTIKSRYAKKYFGLLKGVVLYSLNANHLPLCLKVIGANQHESHFLLDIVESNTSDIEITAVSGDMHSINRVNFGLMYLFGYRFMPRFTQLWEKSDNNLVCFDEVDNHAKHIIKPSKKVNKALIIKEWDNVLRIVASLALKKTTQSQIVAKLSSYKKTNPILKALIAFDAIIMTDYLLDYIDSKEVREVVQSSLNRGESYHQLSSTIAKVSGGRMLNGKTEIELDINAESIRLIANAVIFYNATLLSTLHQHYQTVDPEMAKQILRFSTVAWQHINFIGKYEFYNRADMPTIQEVIKQFIAGIETDISSVSH</sequence>
<dbReference type="GO" id="GO:0006313">
    <property type="term" value="P:DNA transposition"/>
    <property type="evidence" value="ECO:0007669"/>
    <property type="project" value="InterPro"/>
</dbReference>
<dbReference type="RefSeq" id="WP_103975981.1">
    <property type="nucleotide sequence ID" value="NZ_PGFZ01000042.1"/>
</dbReference>
<evidence type="ECO:0000313" key="6">
    <source>
        <dbReference type="EMBL" id="POZ49621.1"/>
    </source>
</evidence>
<keyword evidence="2" id="KW-0815">Transposition</keyword>
<gene>
    <name evidence="6" type="ORF">AADEFJLK_04609</name>
</gene>